<evidence type="ECO:0000256" key="4">
    <source>
        <dbReference type="ARBA" id="ARBA00023163"/>
    </source>
</evidence>
<dbReference type="InterPro" id="IPR016152">
    <property type="entry name" value="PTrfase/Anion_transptr"/>
</dbReference>
<organism evidence="9 10">
    <name type="scientific">Propionispora hippei DSM 15287</name>
    <dbReference type="NCBI Taxonomy" id="1123003"/>
    <lineage>
        <taxon>Bacteria</taxon>
        <taxon>Bacillati</taxon>
        <taxon>Bacillota</taxon>
        <taxon>Negativicutes</taxon>
        <taxon>Selenomonadales</taxon>
        <taxon>Sporomusaceae</taxon>
        <taxon>Propionispora</taxon>
    </lineage>
</organism>
<dbReference type="InterPro" id="IPR036390">
    <property type="entry name" value="WH_DNA-bd_sf"/>
</dbReference>
<name>A0A1M6I508_9FIRM</name>
<dbReference type="Gene3D" id="1.10.10.10">
    <property type="entry name" value="Winged helix-like DNA-binding domain superfamily/Winged helix DNA-binding domain"/>
    <property type="match status" value="1"/>
</dbReference>
<dbReference type="PROSITE" id="PS51094">
    <property type="entry name" value="PTS_EIIA_TYPE_2"/>
    <property type="match status" value="1"/>
</dbReference>
<evidence type="ECO:0000259" key="5">
    <source>
        <dbReference type="PROSITE" id="PS51000"/>
    </source>
</evidence>
<dbReference type="InterPro" id="IPR036095">
    <property type="entry name" value="PTS_EIIB-like_sf"/>
</dbReference>
<dbReference type="AlphaFoldDB" id="A0A1M6I508"/>
<reference evidence="9 10" key="1">
    <citation type="submission" date="2016-11" db="EMBL/GenBank/DDBJ databases">
        <authorList>
            <person name="Varghese N."/>
            <person name="Submissions S."/>
        </authorList>
    </citation>
    <scope>NUCLEOTIDE SEQUENCE [LARGE SCALE GENOMIC DNA]</scope>
    <source>
        <strain evidence="9 10">DSM 15287</strain>
    </source>
</reference>
<dbReference type="SUPFAM" id="SSF46785">
    <property type="entry name" value="Winged helix' DNA-binding domain"/>
    <property type="match status" value="1"/>
</dbReference>
<keyword evidence="10" id="KW-1185">Reference proteome</keyword>
<dbReference type="InterPro" id="IPR002178">
    <property type="entry name" value="PTS_EIIA_type-2_dom"/>
</dbReference>
<dbReference type="PROSITE" id="PS51000">
    <property type="entry name" value="HTH_DEOR_2"/>
    <property type="match status" value="1"/>
</dbReference>
<evidence type="ECO:0000313" key="9">
    <source>
        <dbReference type="EMBL" id="SHJ29557.1"/>
    </source>
</evidence>
<dbReference type="SMART" id="SM00420">
    <property type="entry name" value="HTH_DEOR"/>
    <property type="match status" value="1"/>
</dbReference>
<dbReference type="CDD" id="cd05568">
    <property type="entry name" value="PTS_IIB_bgl_like"/>
    <property type="match status" value="1"/>
</dbReference>
<sequence length="673" mass="74663">MVLTARRQELIKILEATAHDAPLTVKQLAGRFGVSERTIRYDLDFVEEALRHKGLALCKQTNRGVWIEATAGLAELPRMAFRDYVLSRRERCLAIVVYLLAAGQAAAAEALAEHLLVSRSTLLADLESVKELLVKYQAKLASKRGLGLWIEGKEKNLRNLLVQIFCTGTYDVSAPDQQAGEYPYEAELFHAYAGTLPVGELASFMIRLLQEQGLSYTDFSINYMVTSLAVQLKRLQQGRRLEETDSGGLSGMSGSFFAGLARQIAAELSCYDRRIGEEGEVTFIIRQLLGSQISCFSRLDEGERQKVNLLALNLAESFIKSCQRWLGDIYVDDEELLYGLALHLQPAIERARCKVTLTNPMLPQIREKYGELFAIVLKAVREIEQELGAGLSEDEIGYLTIHFGAAIERKKSRAQKSLKVVLVCGNGIGTAKLLSITLKSRMPYLDIVKVLSLYEWKQQTVSGVDLVISTVPLKRQDAAVLHVSPILSTLEMQVIENQIQSVYHKKFAAVEALALSGSLLGLKDVLVPSSVELDVRAGCWEEAIRQAGRLLVAGGAVEERYIDSMIACVKKIGPYIVIAPGIAMPHSRPEDGVKRICLSMVRLAEPVSFSDTRYEPVDLVFAFGAVDHESHFRVLSELWQMLKEPDIVQGLRQAADKAAVLALIPDCRPEFQQ</sequence>
<evidence type="ECO:0000256" key="3">
    <source>
        <dbReference type="ARBA" id="ARBA00023015"/>
    </source>
</evidence>
<keyword evidence="1" id="KW-0808">Transferase</keyword>
<dbReference type="SUPFAM" id="SSF63520">
    <property type="entry name" value="PTS-regulatory domain, PRD"/>
    <property type="match status" value="1"/>
</dbReference>
<dbReference type="CDD" id="cd00211">
    <property type="entry name" value="PTS_IIA_fru"/>
    <property type="match status" value="1"/>
</dbReference>
<dbReference type="Gene3D" id="3.40.50.2300">
    <property type="match status" value="1"/>
</dbReference>
<dbReference type="PANTHER" id="PTHR30185:SF18">
    <property type="entry name" value="TRANSCRIPTIONAL REGULATOR MTLR"/>
    <property type="match status" value="1"/>
</dbReference>
<feature type="domain" description="HTH deoR-type" evidence="5">
    <location>
        <begin position="6"/>
        <end position="58"/>
    </location>
</feature>
<dbReference type="RefSeq" id="WP_149734928.1">
    <property type="nucleotide sequence ID" value="NZ_FQZD01000016.1"/>
</dbReference>
<dbReference type="InterPro" id="IPR036388">
    <property type="entry name" value="WH-like_DNA-bd_sf"/>
</dbReference>
<dbReference type="OrthoDB" id="3175596at2"/>
<dbReference type="InterPro" id="IPR011608">
    <property type="entry name" value="PRD"/>
</dbReference>
<dbReference type="InterPro" id="IPR001034">
    <property type="entry name" value="DeoR_HTH"/>
</dbReference>
<dbReference type="Pfam" id="PF00874">
    <property type="entry name" value="PRD"/>
    <property type="match status" value="1"/>
</dbReference>
<keyword evidence="3" id="KW-0805">Transcription regulation</keyword>
<dbReference type="SUPFAM" id="SSF52794">
    <property type="entry name" value="PTS system IIB component-like"/>
    <property type="match status" value="1"/>
</dbReference>
<dbReference type="PROSITE" id="PS51099">
    <property type="entry name" value="PTS_EIIB_TYPE_2"/>
    <property type="match status" value="1"/>
</dbReference>
<dbReference type="PANTHER" id="PTHR30185">
    <property type="entry name" value="CRYPTIC BETA-GLUCOSIDE BGL OPERON ANTITERMINATOR"/>
    <property type="match status" value="1"/>
</dbReference>
<dbReference type="Gene3D" id="3.40.930.10">
    <property type="entry name" value="Mannitol-specific EII, Chain A"/>
    <property type="match status" value="1"/>
</dbReference>
<evidence type="ECO:0000313" key="10">
    <source>
        <dbReference type="Proteomes" id="UP000322917"/>
    </source>
</evidence>
<dbReference type="Proteomes" id="UP000322917">
    <property type="component" value="Unassembled WGS sequence"/>
</dbReference>
<keyword evidence="2" id="KW-0677">Repeat</keyword>
<evidence type="ECO:0000259" key="7">
    <source>
        <dbReference type="PROSITE" id="PS51099"/>
    </source>
</evidence>
<feature type="domain" description="PTS EIIA type-2" evidence="6">
    <location>
        <begin position="524"/>
        <end position="667"/>
    </location>
</feature>
<protein>
    <submittedName>
        <fullName evidence="9">Transcriptional antiterminator</fullName>
    </submittedName>
</protein>
<evidence type="ECO:0000256" key="2">
    <source>
        <dbReference type="ARBA" id="ARBA00022737"/>
    </source>
</evidence>
<dbReference type="InterPro" id="IPR050661">
    <property type="entry name" value="BglG_antiterminators"/>
</dbReference>
<dbReference type="Gene3D" id="1.10.1790.10">
    <property type="entry name" value="PRD domain"/>
    <property type="match status" value="1"/>
</dbReference>
<dbReference type="EMBL" id="FQZD01000016">
    <property type="protein sequence ID" value="SHJ29557.1"/>
    <property type="molecule type" value="Genomic_DNA"/>
</dbReference>
<dbReference type="GO" id="GO:0009401">
    <property type="term" value="P:phosphoenolpyruvate-dependent sugar phosphotransferase system"/>
    <property type="evidence" value="ECO:0007669"/>
    <property type="project" value="InterPro"/>
</dbReference>
<evidence type="ECO:0000259" key="6">
    <source>
        <dbReference type="PROSITE" id="PS51094"/>
    </source>
</evidence>
<dbReference type="GO" id="GO:0008982">
    <property type="term" value="F:protein-N(PI)-phosphohistidine-sugar phosphotransferase activity"/>
    <property type="evidence" value="ECO:0007669"/>
    <property type="project" value="InterPro"/>
</dbReference>
<dbReference type="PROSITE" id="PS51372">
    <property type="entry name" value="PRD_2"/>
    <property type="match status" value="1"/>
</dbReference>
<evidence type="ECO:0000259" key="8">
    <source>
        <dbReference type="PROSITE" id="PS51372"/>
    </source>
</evidence>
<dbReference type="Pfam" id="PF00359">
    <property type="entry name" value="PTS_EIIA_2"/>
    <property type="match status" value="1"/>
</dbReference>
<dbReference type="GO" id="GO:0003700">
    <property type="term" value="F:DNA-binding transcription factor activity"/>
    <property type="evidence" value="ECO:0007669"/>
    <property type="project" value="InterPro"/>
</dbReference>
<feature type="domain" description="PRD" evidence="8">
    <location>
        <begin position="306"/>
        <end position="413"/>
    </location>
</feature>
<dbReference type="InterPro" id="IPR013011">
    <property type="entry name" value="PTS_EIIB_2"/>
</dbReference>
<dbReference type="Pfam" id="PF08220">
    <property type="entry name" value="HTH_DeoR"/>
    <property type="match status" value="1"/>
</dbReference>
<gene>
    <name evidence="9" type="ORF">SAMN02745170_02179</name>
</gene>
<accession>A0A1M6I508</accession>
<evidence type="ECO:0000256" key="1">
    <source>
        <dbReference type="ARBA" id="ARBA00022679"/>
    </source>
</evidence>
<dbReference type="SUPFAM" id="SSF55804">
    <property type="entry name" value="Phoshotransferase/anion transport protein"/>
    <property type="match status" value="1"/>
</dbReference>
<keyword evidence="4" id="KW-0804">Transcription</keyword>
<dbReference type="InterPro" id="IPR036634">
    <property type="entry name" value="PRD_sf"/>
</dbReference>
<feature type="domain" description="PTS EIIB type-2" evidence="7">
    <location>
        <begin position="418"/>
        <end position="507"/>
    </location>
</feature>
<proteinExistence type="predicted"/>